<protein>
    <recommendedName>
        <fullName evidence="2">Trypsin-co-occurring domain-containing protein</fullName>
    </recommendedName>
</protein>
<evidence type="ECO:0000256" key="1">
    <source>
        <dbReference type="SAM" id="MobiDB-lite"/>
    </source>
</evidence>
<dbReference type="EMBL" id="BAAANT010000030">
    <property type="protein sequence ID" value="GAA2151007.1"/>
    <property type="molecule type" value="Genomic_DNA"/>
</dbReference>
<keyword evidence="4" id="KW-1185">Reference proteome</keyword>
<comment type="caution">
    <text evidence="3">The sequence shown here is derived from an EMBL/GenBank/DDBJ whole genome shotgun (WGS) entry which is preliminary data.</text>
</comment>
<evidence type="ECO:0000313" key="3">
    <source>
        <dbReference type="EMBL" id="GAA2151007.1"/>
    </source>
</evidence>
<proteinExistence type="predicted"/>
<feature type="domain" description="Trypsin-co-occurring" evidence="2">
    <location>
        <begin position="61"/>
        <end position="138"/>
    </location>
</feature>
<dbReference type="InterPro" id="IPR045794">
    <property type="entry name" value="Trypco1"/>
</dbReference>
<evidence type="ECO:0000259" key="2">
    <source>
        <dbReference type="Pfam" id="PF19493"/>
    </source>
</evidence>
<accession>A0ABN3A006</accession>
<name>A0ABN3A006_9ACTN</name>
<gene>
    <name evidence="3" type="ORF">GCM10009760_45950</name>
</gene>
<dbReference type="Proteomes" id="UP001422759">
    <property type="component" value="Unassembled WGS sequence"/>
</dbReference>
<evidence type="ECO:0000313" key="4">
    <source>
        <dbReference type="Proteomes" id="UP001422759"/>
    </source>
</evidence>
<reference evidence="3 4" key="1">
    <citation type="journal article" date="2019" name="Int. J. Syst. Evol. Microbiol.">
        <title>The Global Catalogue of Microorganisms (GCM) 10K type strain sequencing project: providing services to taxonomists for standard genome sequencing and annotation.</title>
        <authorList>
            <consortium name="The Broad Institute Genomics Platform"/>
            <consortium name="The Broad Institute Genome Sequencing Center for Infectious Disease"/>
            <person name="Wu L."/>
            <person name="Ma J."/>
        </authorList>
    </citation>
    <scope>NUCLEOTIDE SEQUENCE [LARGE SCALE GENOMIC DNA]</scope>
    <source>
        <strain evidence="3 4">JCM 14560</strain>
    </source>
</reference>
<dbReference type="NCBIfam" id="NF041216">
    <property type="entry name" value="CU044_2847_fam"/>
    <property type="match status" value="1"/>
</dbReference>
<dbReference type="Pfam" id="PF19493">
    <property type="entry name" value="Trypco1"/>
    <property type="match status" value="1"/>
</dbReference>
<feature type="compositionally biased region" description="Pro residues" evidence="1">
    <location>
        <begin position="29"/>
        <end position="49"/>
    </location>
</feature>
<sequence length="175" mass="18214">MSDYIEFSFDDGSSVMLRTFPVSREQPEAPQPSPQPQPSPPLGAPPLPPGLGGARPVGRPAGEGEQPAKVTRLAQDALRSALRPLVPLLQEVHSTMASVPYRPHEVSVEFGVQFGSDLKLGIVSGSGEASLTVSATWQLPPRTRAVGEPAESPHALGESAVGESAVAGVALPQAR</sequence>
<dbReference type="RefSeq" id="WP_344467815.1">
    <property type="nucleotide sequence ID" value="NZ_BAAANT010000030.1"/>
</dbReference>
<feature type="region of interest" description="Disordered" evidence="1">
    <location>
        <begin position="142"/>
        <end position="161"/>
    </location>
</feature>
<feature type="region of interest" description="Disordered" evidence="1">
    <location>
        <begin position="19"/>
        <end position="70"/>
    </location>
</feature>
<organism evidence="3 4">
    <name type="scientific">Kitasatospora kazusensis</name>
    <dbReference type="NCBI Taxonomy" id="407974"/>
    <lineage>
        <taxon>Bacteria</taxon>
        <taxon>Bacillati</taxon>
        <taxon>Actinomycetota</taxon>
        <taxon>Actinomycetes</taxon>
        <taxon>Kitasatosporales</taxon>
        <taxon>Streptomycetaceae</taxon>
        <taxon>Kitasatospora</taxon>
    </lineage>
</organism>